<evidence type="ECO:0000259" key="1">
    <source>
        <dbReference type="Pfam" id="PF00534"/>
    </source>
</evidence>
<dbReference type="CDD" id="cd03801">
    <property type="entry name" value="GT4_PimA-like"/>
    <property type="match status" value="1"/>
</dbReference>
<proteinExistence type="predicted"/>
<organism evidence="2 3">
    <name type="scientific">Neobacillus paridis</name>
    <dbReference type="NCBI Taxonomy" id="2803862"/>
    <lineage>
        <taxon>Bacteria</taxon>
        <taxon>Bacillati</taxon>
        <taxon>Bacillota</taxon>
        <taxon>Bacilli</taxon>
        <taxon>Bacillales</taxon>
        <taxon>Bacillaceae</taxon>
        <taxon>Neobacillus</taxon>
    </lineage>
</organism>
<gene>
    <name evidence="2" type="ORF">JK635_20085</name>
</gene>
<dbReference type="InterPro" id="IPR050194">
    <property type="entry name" value="Glycosyltransferase_grp1"/>
</dbReference>
<dbReference type="SUPFAM" id="SSF53756">
    <property type="entry name" value="UDP-Glycosyltransferase/glycogen phosphorylase"/>
    <property type="match status" value="1"/>
</dbReference>
<dbReference type="Gene3D" id="3.40.50.2000">
    <property type="entry name" value="Glycogen Phosphorylase B"/>
    <property type="match status" value="2"/>
</dbReference>
<dbReference type="RefSeq" id="WP_202655711.1">
    <property type="nucleotide sequence ID" value="NZ_JAESWB010000340.1"/>
</dbReference>
<accession>A0ABS1TT13</accession>
<dbReference type="Proteomes" id="UP000623967">
    <property type="component" value="Unassembled WGS sequence"/>
</dbReference>
<sequence length="437" mass="50196">MKILWVTNIPLPEASLLMNEEPASSGGWLINAADALAREENIKLEIAFPKTGTKKVGTLKGEKVCYYSFPFIHYRNHQSIKDNTNLLRIIDQSQPDIVHIFGTEFAHTASMVNVCRQKSKKFVISIQGLVSEIAKQYTVGLPRKVQYKFTFRDFIKQDSIKQQQRKFEKRGKHEIEALLKASHIIGRTTWDRACTSYINQSAEYHHCNETLRSVFYQHQWNLNKCEKYSIFFSQGSYPIKGLHFLLEALPLILNRFPDTRLYIGGPDITKTNTLKDRFKISSYGKYIKELIKKYHLQNHIIFTGILNADQMCEQYLKSHVYVCSSMIENSPNSLGEAMILGVPSVAADVGGIADLLTHKKDGFIYPSNAPYMMAHYVNEIFSNNQLALEFSKKAKIKASIIFNKETNNRDLLRIYHQIITNNAESYDNDQLKVGYLK</sequence>
<dbReference type="PANTHER" id="PTHR45947:SF14">
    <property type="entry name" value="SLL1723 PROTEIN"/>
    <property type="match status" value="1"/>
</dbReference>
<evidence type="ECO:0000313" key="3">
    <source>
        <dbReference type="Proteomes" id="UP000623967"/>
    </source>
</evidence>
<comment type="caution">
    <text evidence="2">The sequence shown here is derived from an EMBL/GenBank/DDBJ whole genome shotgun (WGS) entry which is preliminary data.</text>
</comment>
<keyword evidence="3" id="KW-1185">Reference proteome</keyword>
<dbReference type="InterPro" id="IPR001296">
    <property type="entry name" value="Glyco_trans_1"/>
</dbReference>
<protein>
    <submittedName>
        <fullName evidence="2">Glycosyltransferase</fullName>
    </submittedName>
</protein>
<evidence type="ECO:0000313" key="2">
    <source>
        <dbReference type="EMBL" id="MBL4954462.1"/>
    </source>
</evidence>
<reference evidence="2 3" key="1">
    <citation type="submission" date="2021-01" db="EMBL/GenBank/DDBJ databases">
        <title>Genome public.</title>
        <authorList>
            <person name="Liu C."/>
            <person name="Sun Q."/>
        </authorList>
    </citation>
    <scope>NUCLEOTIDE SEQUENCE [LARGE SCALE GENOMIC DNA]</scope>
    <source>
        <strain evidence="2 3">YIM B02564</strain>
    </source>
</reference>
<feature type="domain" description="Glycosyl transferase family 1" evidence="1">
    <location>
        <begin position="223"/>
        <end position="395"/>
    </location>
</feature>
<dbReference type="Pfam" id="PF00534">
    <property type="entry name" value="Glycos_transf_1"/>
    <property type="match status" value="1"/>
</dbReference>
<dbReference type="PANTHER" id="PTHR45947">
    <property type="entry name" value="SULFOQUINOVOSYL TRANSFERASE SQD2"/>
    <property type="match status" value="1"/>
</dbReference>
<dbReference type="EMBL" id="JAESWB010000340">
    <property type="protein sequence ID" value="MBL4954462.1"/>
    <property type="molecule type" value="Genomic_DNA"/>
</dbReference>
<name>A0ABS1TT13_9BACI</name>